<proteinExistence type="inferred from homology"/>
<keyword evidence="4 5" id="KW-0012">Acyltransferase</keyword>
<dbReference type="RefSeq" id="WP_094501842.1">
    <property type="nucleotide sequence ID" value="NZ_CAWNHI010000002.1"/>
</dbReference>
<feature type="active site" description="Charge relay system" evidence="5">
    <location>
        <position position="124"/>
    </location>
</feature>
<keyword evidence="7" id="KW-1185">Reference proteome</keyword>
<dbReference type="Pfam" id="PF02273">
    <property type="entry name" value="Acyl_transf_2"/>
    <property type="match status" value="1"/>
</dbReference>
<dbReference type="Proteomes" id="UP000215148">
    <property type="component" value="Chromosome 2"/>
</dbReference>
<organism evidence="6 7">
    <name type="scientific">Vibrio qinghaiensis</name>
    <dbReference type="NCBI Taxonomy" id="2025808"/>
    <lineage>
        <taxon>Bacteria</taxon>
        <taxon>Pseudomonadati</taxon>
        <taxon>Pseudomonadota</taxon>
        <taxon>Gammaproteobacteria</taxon>
        <taxon>Vibrionales</taxon>
        <taxon>Vibrionaceae</taxon>
        <taxon>Vibrio</taxon>
    </lineage>
</organism>
<evidence type="ECO:0000256" key="1">
    <source>
        <dbReference type="ARBA" id="ARBA00003846"/>
    </source>
</evidence>
<dbReference type="InterPro" id="IPR003157">
    <property type="entry name" value="LuxD"/>
</dbReference>
<sequence length="317" mass="35562">MSHRSHWEVDEPCTIDHVISLSGNQQIHVWETPPILKFNQMPTRRNSILIASGFARRMDHFAGLARYLSANGFHVYRYDSLHHVGLSSGTIDQYTMSIGKQSLEIVMAWLNNRGVTDVGVIAASLSARIAYATVNELDLSFLISAVGVVNLRDTLEKAFGFDYLSLPIQDLPNDLDFEGHKLGAEVFVRDCFANNWDSFSSTVEQMRHLSIPFIAFTANGDDWVKQDEVIELLSQLPAGQSKLYSLLGSSHDLGENLVVLRNFYQSVTKAALALDSNSFDIDIPFVEPTFEQLTITTVNERRMKNQIETETETAMQA</sequence>
<dbReference type="KEGG" id="vqi:CCZ37_17835"/>
<dbReference type="Gene3D" id="3.40.50.1820">
    <property type="entry name" value="alpha/beta hydrolase"/>
    <property type="match status" value="1"/>
</dbReference>
<dbReference type="GO" id="GO:0008218">
    <property type="term" value="P:bioluminescence"/>
    <property type="evidence" value="ECO:0007669"/>
    <property type="project" value="UniProtKB-UniRule"/>
</dbReference>
<keyword evidence="2 5" id="KW-0808">Transferase</keyword>
<dbReference type="GO" id="GO:0016747">
    <property type="term" value="F:acyltransferase activity, transferring groups other than amino-acyl groups"/>
    <property type="evidence" value="ECO:0007669"/>
    <property type="project" value="UniProtKB-UniRule"/>
</dbReference>
<evidence type="ECO:0000313" key="6">
    <source>
        <dbReference type="EMBL" id="ASU24307.1"/>
    </source>
</evidence>
<name>A0A223N3A6_9VIBR</name>
<comment type="pathway">
    <text evidence="5">Lipid metabolism; fatty acid reduction for biolumincescence.</text>
</comment>
<evidence type="ECO:0000256" key="2">
    <source>
        <dbReference type="ARBA" id="ARBA00022679"/>
    </source>
</evidence>
<dbReference type="SUPFAM" id="SSF53474">
    <property type="entry name" value="alpha/beta-Hydrolases"/>
    <property type="match status" value="1"/>
</dbReference>
<dbReference type="AlphaFoldDB" id="A0A223N3A6"/>
<protein>
    <recommendedName>
        <fullName evidence="5">Acyl transferase</fullName>
        <shortName evidence="5">ACT</shortName>
        <ecNumber evidence="5">2.3.1.-</ecNumber>
    </recommendedName>
    <alternativeName>
        <fullName evidence="5">C14ACP-TE</fullName>
    </alternativeName>
    <alternativeName>
        <fullName evidence="5">Myristoyl-ACP-specific thioesterase</fullName>
    </alternativeName>
</protein>
<gene>
    <name evidence="5 6" type="primary">luxD</name>
    <name evidence="6" type="ORF">CCZ37_17835</name>
</gene>
<reference evidence="6 7" key="1">
    <citation type="submission" date="2017-08" db="EMBL/GenBank/DDBJ databases">
        <title>The Vibrio qinghaiensis sp.-Q67 is a luminous bacteria isolated firstly from Qinghai lake, Qinghai province, China, which has been proved to be very sensitive to detect environmental and food pollutants. Therefore, complete genome analysis of V. qinghaiensis sp.-Q67 highlights the potential application of this strain on detection of hazards in the contaminated environments.</title>
        <authorList>
            <person name="Gong L."/>
        </authorList>
    </citation>
    <scope>NUCLEOTIDE SEQUENCE [LARGE SCALE GENOMIC DNA]</scope>
    <source>
        <strain evidence="6 7">Q67</strain>
    </source>
</reference>
<feature type="active site" description="Charge relay system" evidence="5">
    <location>
        <position position="221"/>
    </location>
</feature>
<keyword evidence="3 5" id="KW-0455">Luminescence</keyword>
<evidence type="ECO:0000313" key="7">
    <source>
        <dbReference type="Proteomes" id="UP000215148"/>
    </source>
</evidence>
<dbReference type="GO" id="GO:0006631">
    <property type="term" value="P:fatty acid metabolic process"/>
    <property type="evidence" value="ECO:0007669"/>
    <property type="project" value="InterPro"/>
</dbReference>
<dbReference type="UniPathway" id="UPA00569"/>
<evidence type="ECO:0000256" key="4">
    <source>
        <dbReference type="ARBA" id="ARBA00023315"/>
    </source>
</evidence>
<comment type="function">
    <text evidence="1 5">Acyl transferase is part of the fatty acid reductase system required for aldehyde biosynthesis; it produces fatty acids for the luminescent reaction.</text>
</comment>
<feature type="active site" description="Charge relay system" evidence="5">
    <location>
        <position position="251"/>
    </location>
</feature>
<evidence type="ECO:0000256" key="3">
    <source>
        <dbReference type="ARBA" id="ARBA00023223"/>
    </source>
</evidence>
<comment type="similarity">
    <text evidence="5">Belongs to the LuxD family.</text>
</comment>
<dbReference type="EC" id="2.3.1.-" evidence="5"/>
<dbReference type="SMR" id="A0A223N3A6"/>
<dbReference type="HAMAP" id="MF_00774">
    <property type="entry name" value="LuxD"/>
    <property type="match status" value="1"/>
</dbReference>
<accession>A0A223N3A6</accession>
<evidence type="ECO:0000256" key="5">
    <source>
        <dbReference type="HAMAP-Rule" id="MF_00774"/>
    </source>
</evidence>
<dbReference type="EMBL" id="CP022742">
    <property type="protein sequence ID" value="ASU24307.1"/>
    <property type="molecule type" value="Genomic_DNA"/>
</dbReference>
<dbReference type="InterPro" id="IPR029058">
    <property type="entry name" value="AB_hydrolase_fold"/>
</dbReference>